<keyword evidence="3" id="KW-1185">Reference proteome</keyword>
<evidence type="ECO:0000313" key="3">
    <source>
        <dbReference type="Proteomes" id="UP000711996"/>
    </source>
</evidence>
<dbReference type="AlphaFoldDB" id="A0A9P5K279"/>
<dbReference type="Proteomes" id="UP000711996">
    <property type="component" value="Unassembled WGS sequence"/>
</dbReference>
<proteinExistence type="predicted"/>
<evidence type="ECO:0008006" key="4">
    <source>
        <dbReference type="Google" id="ProtNLM"/>
    </source>
</evidence>
<organism evidence="2 3">
    <name type="scientific">Colletotrichum siamense</name>
    <name type="common">Anthracnose fungus</name>
    <dbReference type="NCBI Taxonomy" id="690259"/>
    <lineage>
        <taxon>Eukaryota</taxon>
        <taxon>Fungi</taxon>
        <taxon>Dikarya</taxon>
        <taxon>Ascomycota</taxon>
        <taxon>Pezizomycotina</taxon>
        <taxon>Sordariomycetes</taxon>
        <taxon>Hypocreomycetidae</taxon>
        <taxon>Glomerellales</taxon>
        <taxon>Glomerellaceae</taxon>
        <taxon>Colletotrichum</taxon>
        <taxon>Colletotrichum gloeosporioides species complex</taxon>
    </lineage>
</organism>
<accession>A0A9P5K279</accession>
<reference evidence="2" key="1">
    <citation type="submission" date="2019-06" db="EMBL/GenBank/DDBJ databases">
        <authorList>
            <person name="Gan P."/>
            <person name="Shirasu K."/>
        </authorList>
    </citation>
    <scope>NUCLEOTIDE SEQUENCE [LARGE SCALE GENOMIC DNA]</scope>
    <source>
        <strain evidence="2">CAD2</strain>
    </source>
</reference>
<sequence length="202" mass="23072">MHFKWLLWILSALIFGQISLAQAPTKSDYLEKKGYTLSYSGGKYYVHTESYDDGDDPVDIIGIDTSNKVITVYAAYNGWEERDESERYKLRDIQMELWDIQPNVRRADLEAIRRKGIVNKQTSKQIRKVYDTLGSEEDETVVLNSADTGAAATAWSQLENTPFFGGTQKLLDEYDVGKRIVQIIISPTDQISGDHDLEFRFS</sequence>
<gene>
    <name evidence="2" type="ORF">CGCSCA2_v009622</name>
</gene>
<evidence type="ECO:0000256" key="1">
    <source>
        <dbReference type="SAM" id="SignalP"/>
    </source>
</evidence>
<name>A0A9P5K279_COLSI</name>
<evidence type="ECO:0000313" key="2">
    <source>
        <dbReference type="EMBL" id="KAF4853878.1"/>
    </source>
</evidence>
<protein>
    <recommendedName>
        <fullName evidence="4">EC32 protein</fullName>
    </recommendedName>
</protein>
<feature type="chain" id="PRO_5040316010" description="EC32 protein" evidence="1">
    <location>
        <begin position="22"/>
        <end position="202"/>
    </location>
</feature>
<feature type="signal peptide" evidence="1">
    <location>
        <begin position="1"/>
        <end position="21"/>
    </location>
</feature>
<dbReference type="OrthoDB" id="4796058at2759"/>
<dbReference type="EMBL" id="QPMT01000034">
    <property type="protein sequence ID" value="KAF4853878.1"/>
    <property type="molecule type" value="Genomic_DNA"/>
</dbReference>
<keyword evidence="1" id="KW-0732">Signal</keyword>
<comment type="caution">
    <text evidence="2">The sequence shown here is derived from an EMBL/GenBank/DDBJ whole genome shotgun (WGS) entry which is preliminary data.</text>
</comment>